<protein>
    <submittedName>
        <fullName evidence="3">Uncharacterized protein</fullName>
    </submittedName>
</protein>
<feature type="region of interest" description="Disordered" evidence="1">
    <location>
        <begin position="1"/>
        <end position="115"/>
    </location>
</feature>
<sequence>MTEPATEPQFDPRFDPRFQRGWSGRPTDATADDSTEPGRSGGDAPAEGAGPTPVLGSGAAPADGPAPEPAAARPADARPSDVPSADAPPDAAPPAAAPDAARPDTASDAAPPLAAPPAAAAHADADRIMRIAFGVAWSAVAVAFLVGVWAVWMIVGQDPFAAPRQASGELALRSFAYVAGPPLLGSAVVGIAILTVLDGIRRLRPAAVRAGDGGVG</sequence>
<feature type="compositionally biased region" description="Low complexity" evidence="1">
    <location>
        <begin position="58"/>
        <end position="74"/>
    </location>
</feature>
<gene>
    <name evidence="3" type="ORF">GLX25_00415</name>
</gene>
<keyword evidence="4" id="KW-1185">Reference proteome</keyword>
<dbReference type="Proteomes" id="UP000480122">
    <property type="component" value="Unassembled WGS sequence"/>
</dbReference>
<feature type="transmembrane region" description="Helical" evidence="2">
    <location>
        <begin position="131"/>
        <end position="155"/>
    </location>
</feature>
<evidence type="ECO:0000313" key="3">
    <source>
        <dbReference type="EMBL" id="MUN05583.1"/>
    </source>
</evidence>
<keyword evidence="2" id="KW-0812">Transmembrane</keyword>
<comment type="caution">
    <text evidence="3">The sequence shown here is derived from an EMBL/GenBank/DDBJ whole genome shotgun (WGS) entry which is preliminary data.</text>
</comment>
<keyword evidence="2" id="KW-1133">Transmembrane helix</keyword>
<evidence type="ECO:0000313" key="4">
    <source>
        <dbReference type="Proteomes" id="UP000480122"/>
    </source>
</evidence>
<evidence type="ECO:0000256" key="2">
    <source>
        <dbReference type="SAM" id="Phobius"/>
    </source>
</evidence>
<feature type="transmembrane region" description="Helical" evidence="2">
    <location>
        <begin position="175"/>
        <end position="197"/>
    </location>
</feature>
<proteinExistence type="predicted"/>
<dbReference type="RefSeq" id="WP_155840253.1">
    <property type="nucleotide sequence ID" value="NZ_BAAAIA010000009.1"/>
</dbReference>
<feature type="compositionally biased region" description="Low complexity" evidence="1">
    <location>
        <begin position="97"/>
        <end position="115"/>
    </location>
</feature>
<organism evidence="3 4">
    <name type="scientific">Agromyces luteolus</name>
    <dbReference type="NCBI Taxonomy" id="88373"/>
    <lineage>
        <taxon>Bacteria</taxon>
        <taxon>Bacillati</taxon>
        <taxon>Actinomycetota</taxon>
        <taxon>Actinomycetes</taxon>
        <taxon>Micrococcales</taxon>
        <taxon>Microbacteriaceae</taxon>
        <taxon>Agromyces</taxon>
    </lineage>
</organism>
<dbReference type="AlphaFoldDB" id="A0A7C9HFN2"/>
<dbReference type="EMBL" id="WODA01000002">
    <property type="protein sequence ID" value="MUN05583.1"/>
    <property type="molecule type" value="Genomic_DNA"/>
</dbReference>
<name>A0A7C9HFN2_9MICO</name>
<reference evidence="3 4" key="1">
    <citation type="submission" date="2019-11" db="EMBL/GenBank/DDBJ databases">
        <title>Agromyces kandeliae sp. nov., isolated from mangrove soil.</title>
        <authorList>
            <person name="Wang R."/>
        </authorList>
    </citation>
    <scope>NUCLEOTIDE SEQUENCE [LARGE SCALE GENOMIC DNA]</scope>
    <source>
        <strain evidence="3 4">JCM 11431</strain>
    </source>
</reference>
<dbReference type="OrthoDB" id="9939884at2"/>
<accession>A0A7C9HFN2</accession>
<evidence type="ECO:0000256" key="1">
    <source>
        <dbReference type="SAM" id="MobiDB-lite"/>
    </source>
</evidence>
<feature type="compositionally biased region" description="Low complexity" evidence="1">
    <location>
        <begin position="80"/>
        <end position="89"/>
    </location>
</feature>
<keyword evidence="2" id="KW-0472">Membrane</keyword>